<sequence>MDLDCSPSEPVMKTARGQSPLLLVGSVMTTRAAPFHSSLSSFFFRFSFLHFTVFNLHLLNLKLRNNGLIHLFYFILFLFYLCFVCEDV</sequence>
<protein>
    <submittedName>
        <fullName evidence="2">Uncharacterized protein</fullName>
    </submittedName>
</protein>
<keyword evidence="1" id="KW-1133">Transmembrane helix</keyword>
<accession>A0A6A4PGT8</accession>
<feature type="transmembrane region" description="Helical" evidence="1">
    <location>
        <begin position="42"/>
        <end position="61"/>
    </location>
</feature>
<proteinExistence type="predicted"/>
<organism evidence="2 3">
    <name type="scientific">Lupinus albus</name>
    <name type="common">White lupine</name>
    <name type="synonym">Lupinus termis</name>
    <dbReference type="NCBI Taxonomy" id="3870"/>
    <lineage>
        <taxon>Eukaryota</taxon>
        <taxon>Viridiplantae</taxon>
        <taxon>Streptophyta</taxon>
        <taxon>Embryophyta</taxon>
        <taxon>Tracheophyta</taxon>
        <taxon>Spermatophyta</taxon>
        <taxon>Magnoliopsida</taxon>
        <taxon>eudicotyledons</taxon>
        <taxon>Gunneridae</taxon>
        <taxon>Pentapetalae</taxon>
        <taxon>rosids</taxon>
        <taxon>fabids</taxon>
        <taxon>Fabales</taxon>
        <taxon>Fabaceae</taxon>
        <taxon>Papilionoideae</taxon>
        <taxon>50 kb inversion clade</taxon>
        <taxon>genistoids sensu lato</taxon>
        <taxon>core genistoids</taxon>
        <taxon>Genisteae</taxon>
        <taxon>Lupinus</taxon>
    </lineage>
</organism>
<evidence type="ECO:0000313" key="3">
    <source>
        <dbReference type="Proteomes" id="UP000447434"/>
    </source>
</evidence>
<dbReference type="Proteomes" id="UP000447434">
    <property type="component" value="Chromosome 14"/>
</dbReference>
<evidence type="ECO:0000313" key="2">
    <source>
        <dbReference type="EMBL" id="KAE9600738.1"/>
    </source>
</evidence>
<feature type="transmembrane region" description="Helical" evidence="1">
    <location>
        <begin position="67"/>
        <end position="85"/>
    </location>
</feature>
<keyword evidence="3" id="KW-1185">Reference proteome</keyword>
<gene>
    <name evidence="2" type="ORF">Lalb_Chr14g0376061</name>
</gene>
<comment type="caution">
    <text evidence="2">The sequence shown here is derived from an EMBL/GenBank/DDBJ whole genome shotgun (WGS) entry which is preliminary data.</text>
</comment>
<name>A0A6A4PGT8_LUPAL</name>
<reference evidence="3" key="1">
    <citation type="journal article" date="2020" name="Nat. Commun.">
        <title>Genome sequence of the cluster root forming white lupin.</title>
        <authorList>
            <person name="Hufnagel B."/>
            <person name="Marques A."/>
            <person name="Soriano A."/>
            <person name="Marques L."/>
            <person name="Divol F."/>
            <person name="Doumas P."/>
            <person name="Sallet E."/>
            <person name="Mancinotti D."/>
            <person name="Carrere S."/>
            <person name="Marande W."/>
            <person name="Arribat S."/>
            <person name="Keller J."/>
            <person name="Huneau C."/>
            <person name="Blein T."/>
            <person name="Aime D."/>
            <person name="Laguerre M."/>
            <person name="Taylor J."/>
            <person name="Schubert V."/>
            <person name="Nelson M."/>
            <person name="Geu-Flores F."/>
            <person name="Crespi M."/>
            <person name="Gallardo-Guerrero K."/>
            <person name="Delaux P.-M."/>
            <person name="Salse J."/>
            <person name="Berges H."/>
            <person name="Guyot R."/>
            <person name="Gouzy J."/>
            <person name="Peret B."/>
        </authorList>
    </citation>
    <scope>NUCLEOTIDE SEQUENCE [LARGE SCALE GENOMIC DNA]</scope>
    <source>
        <strain evidence="3">cv. Amiga</strain>
    </source>
</reference>
<dbReference type="EMBL" id="WOCE01000014">
    <property type="protein sequence ID" value="KAE9600738.1"/>
    <property type="molecule type" value="Genomic_DNA"/>
</dbReference>
<keyword evidence="1" id="KW-0472">Membrane</keyword>
<keyword evidence="1" id="KW-0812">Transmembrane</keyword>
<dbReference type="AlphaFoldDB" id="A0A6A4PGT8"/>
<evidence type="ECO:0000256" key="1">
    <source>
        <dbReference type="SAM" id="Phobius"/>
    </source>
</evidence>